<protein>
    <recommendedName>
        <fullName evidence="2">BLOC-1-related complex subunit 6 C-terminal helix domain-containing protein</fullName>
    </recommendedName>
</protein>
<feature type="compositionally biased region" description="Low complexity" evidence="1">
    <location>
        <begin position="190"/>
        <end position="207"/>
    </location>
</feature>
<reference evidence="4" key="1">
    <citation type="journal article" date="2011" name="Genome Biol.">
        <title>Comparative genomics of the social amoebae Dictyostelium discoideum and Dictyostelium purpureum.</title>
        <authorList>
            <consortium name="US DOE Joint Genome Institute (JGI-PGF)"/>
            <person name="Sucgang R."/>
            <person name="Kuo A."/>
            <person name="Tian X."/>
            <person name="Salerno W."/>
            <person name="Parikh A."/>
            <person name="Feasley C.L."/>
            <person name="Dalin E."/>
            <person name="Tu H."/>
            <person name="Huang E."/>
            <person name="Barry K."/>
            <person name="Lindquist E."/>
            <person name="Shapiro H."/>
            <person name="Bruce D."/>
            <person name="Schmutz J."/>
            <person name="Salamov A."/>
            <person name="Fey P."/>
            <person name="Gaudet P."/>
            <person name="Anjard C."/>
            <person name="Babu M.M."/>
            <person name="Basu S."/>
            <person name="Bushmanova Y."/>
            <person name="van der Wel H."/>
            <person name="Katoh-Kurasawa M."/>
            <person name="Dinh C."/>
            <person name="Coutinho P.M."/>
            <person name="Saito T."/>
            <person name="Elias M."/>
            <person name="Schaap P."/>
            <person name="Kay R.R."/>
            <person name="Henrissat B."/>
            <person name="Eichinger L."/>
            <person name="Rivero F."/>
            <person name="Putnam N.H."/>
            <person name="West C.M."/>
            <person name="Loomis W.F."/>
            <person name="Chisholm R.L."/>
            <person name="Shaulsky G."/>
            <person name="Strassmann J.E."/>
            <person name="Queller D.C."/>
            <person name="Kuspa A."/>
            <person name="Grigoriev I.V."/>
        </authorList>
    </citation>
    <scope>NUCLEOTIDE SEQUENCE [LARGE SCALE GENOMIC DNA]</scope>
    <source>
        <strain evidence="4">QSDP1</strain>
    </source>
</reference>
<dbReference type="VEuPathDB" id="AmoebaDB:DICPUDRAFT_149562"/>
<keyword evidence="4" id="KW-1185">Reference proteome</keyword>
<dbReference type="FunCoup" id="F0ZE32">
    <property type="interactions" value="937"/>
</dbReference>
<evidence type="ECO:0000256" key="1">
    <source>
        <dbReference type="SAM" id="MobiDB-lite"/>
    </source>
</evidence>
<dbReference type="GeneID" id="10499099"/>
<name>F0ZE32_DICPU</name>
<dbReference type="EMBL" id="GL870990">
    <property type="protein sequence ID" value="EGC37815.1"/>
    <property type="molecule type" value="Genomic_DNA"/>
</dbReference>
<accession>F0ZE32</accession>
<sequence length="311" mass="35410">MNNKNKKVLNVNNNDQYFGNSIPSSPIKIGKEKKGLGTITSKLFSNFKLDSSDDEEDYNNTSTTNLNTTITHLDNSAYDDSDNSYDSSEFIDHYKENFFQSVLQDIKEQKELEEKKKHTYTDNSEGNSFSSYSSFNSASYGNSIGTYESFKNILNIKDSSDTLQQDNSIDNNNNNNNNGNIVLVNQKNLLSNNNNNKNNKNNQTNINGSKRRRKKKENIIYTEKQYQLFLDKIKKDTENCGGEFAKLLLNVNTICDNIGKISSSNMENYASTINKATLEAVRVSETLKMLINSLELLNSDMFEMYKLNSQM</sequence>
<dbReference type="KEGG" id="dpp:DICPUDRAFT_149562"/>
<proteinExistence type="predicted"/>
<feature type="domain" description="BLOC-1-related complex subunit 6 C-terminal helix" evidence="2">
    <location>
        <begin position="229"/>
        <end position="311"/>
    </location>
</feature>
<dbReference type="OrthoDB" id="21270at2759"/>
<gene>
    <name evidence="3" type="ORF">DICPUDRAFT_149562</name>
</gene>
<dbReference type="AlphaFoldDB" id="F0ZE32"/>
<evidence type="ECO:0000313" key="4">
    <source>
        <dbReference type="Proteomes" id="UP000001064"/>
    </source>
</evidence>
<dbReference type="eggNOG" id="ENOG502RICV">
    <property type="taxonomic scope" value="Eukaryota"/>
</dbReference>
<feature type="region of interest" description="Disordered" evidence="1">
    <location>
        <begin position="190"/>
        <end position="217"/>
    </location>
</feature>
<dbReference type="InParanoid" id="F0ZE32"/>
<dbReference type="Pfam" id="PF10157">
    <property type="entry name" value="BORCS6"/>
    <property type="match status" value="1"/>
</dbReference>
<dbReference type="RefSeq" id="XP_003285660.1">
    <property type="nucleotide sequence ID" value="XM_003285612.1"/>
</dbReference>
<dbReference type="Proteomes" id="UP000001064">
    <property type="component" value="Unassembled WGS sequence"/>
</dbReference>
<dbReference type="OMA" id="QEYNNED"/>
<organism evidence="3 4">
    <name type="scientific">Dictyostelium purpureum</name>
    <name type="common">Slime mold</name>
    <dbReference type="NCBI Taxonomy" id="5786"/>
    <lineage>
        <taxon>Eukaryota</taxon>
        <taxon>Amoebozoa</taxon>
        <taxon>Evosea</taxon>
        <taxon>Eumycetozoa</taxon>
        <taxon>Dictyostelia</taxon>
        <taxon>Dictyosteliales</taxon>
        <taxon>Dictyosteliaceae</taxon>
        <taxon>Dictyostelium</taxon>
    </lineage>
</organism>
<evidence type="ECO:0000259" key="2">
    <source>
        <dbReference type="Pfam" id="PF10157"/>
    </source>
</evidence>
<evidence type="ECO:0000313" key="3">
    <source>
        <dbReference type="EMBL" id="EGC37815.1"/>
    </source>
</evidence>
<dbReference type="InterPro" id="IPR046465">
    <property type="entry name" value="BORCS6_C"/>
</dbReference>